<evidence type="ECO:0000313" key="2">
    <source>
        <dbReference type="Proteomes" id="UP000236291"/>
    </source>
</evidence>
<accession>A0A2K3P6A3</accession>
<sequence>MAAATLYLAKPSSCFTPKIPFPSNSRVLSSCRFGTLKPKAGLSQFLNIVETTSSYIQLPLQLELHEPSNALSLPTWAVHVSSVVE</sequence>
<dbReference type="EMBL" id="ASHM01004090">
    <property type="protein sequence ID" value="PNY10811.1"/>
    <property type="molecule type" value="Genomic_DNA"/>
</dbReference>
<reference evidence="1 2" key="2">
    <citation type="journal article" date="2017" name="Front. Plant Sci.">
        <title>Gene Classification and Mining of Molecular Markers Useful in Red Clover (Trifolium pratense) Breeding.</title>
        <authorList>
            <person name="Istvanek J."/>
            <person name="Dluhosova J."/>
            <person name="Dluhos P."/>
            <person name="Patkova L."/>
            <person name="Nedelnik J."/>
            <person name="Repkova J."/>
        </authorList>
    </citation>
    <scope>NUCLEOTIDE SEQUENCE [LARGE SCALE GENOMIC DNA]</scope>
    <source>
        <strain evidence="2">cv. Tatra</strain>
        <tissue evidence="1">Young leaves</tissue>
    </source>
</reference>
<evidence type="ECO:0000313" key="1">
    <source>
        <dbReference type="EMBL" id="PNY10811.1"/>
    </source>
</evidence>
<feature type="non-terminal residue" evidence="1">
    <location>
        <position position="85"/>
    </location>
</feature>
<name>A0A2K3P6A3_TRIPR</name>
<dbReference type="Proteomes" id="UP000236291">
    <property type="component" value="Unassembled WGS sequence"/>
</dbReference>
<protein>
    <submittedName>
        <fullName evidence="1">Ycf49-like protein</fullName>
    </submittedName>
</protein>
<organism evidence="1 2">
    <name type="scientific">Trifolium pratense</name>
    <name type="common">Red clover</name>
    <dbReference type="NCBI Taxonomy" id="57577"/>
    <lineage>
        <taxon>Eukaryota</taxon>
        <taxon>Viridiplantae</taxon>
        <taxon>Streptophyta</taxon>
        <taxon>Embryophyta</taxon>
        <taxon>Tracheophyta</taxon>
        <taxon>Spermatophyta</taxon>
        <taxon>Magnoliopsida</taxon>
        <taxon>eudicotyledons</taxon>
        <taxon>Gunneridae</taxon>
        <taxon>Pentapetalae</taxon>
        <taxon>rosids</taxon>
        <taxon>fabids</taxon>
        <taxon>Fabales</taxon>
        <taxon>Fabaceae</taxon>
        <taxon>Papilionoideae</taxon>
        <taxon>50 kb inversion clade</taxon>
        <taxon>NPAAA clade</taxon>
        <taxon>Hologalegina</taxon>
        <taxon>IRL clade</taxon>
        <taxon>Trifolieae</taxon>
        <taxon>Trifolium</taxon>
    </lineage>
</organism>
<proteinExistence type="predicted"/>
<gene>
    <name evidence="1" type="ORF">L195_g007401</name>
</gene>
<comment type="caution">
    <text evidence="1">The sequence shown here is derived from an EMBL/GenBank/DDBJ whole genome shotgun (WGS) entry which is preliminary data.</text>
</comment>
<reference evidence="1 2" key="1">
    <citation type="journal article" date="2014" name="Am. J. Bot.">
        <title>Genome assembly and annotation for red clover (Trifolium pratense; Fabaceae).</title>
        <authorList>
            <person name="Istvanek J."/>
            <person name="Jaros M."/>
            <person name="Krenek A."/>
            <person name="Repkova J."/>
        </authorList>
    </citation>
    <scope>NUCLEOTIDE SEQUENCE [LARGE SCALE GENOMIC DNA]</scope>
    <source>
        <strain evidence="2">cv. Tatra</strain>
        <tissue evidence="1">Young leaves</tissue>
    </source>
</reference>
<dbReference type="AlphaFoldDB" id="A0A2K3P6A3"/>